<name>A0A6A1R0E2_9BURK</name>
<reference evidence="3" key="1">
    <citation type="submission" date="2019-09" db="EMBL/GenBank/DDBJ databases">
        <title>Draft genome sequences of 48 bacterial type strains from the CCUG.</title>
        <authorList>
            <person name="Tunovic T."/>
            <person name="Pineiro-Iglesias B."/>
            <person name="Unosson C."/>
            <person name="Inganas E."/>
            <person name="Ohlen M."/>
            <person name="Cardew S."/>
            <person name="Jensie-Markopoulos S."/>
            <person name="Salva-Serra F."/>
            <person name="Jaen-Luchoro D."/>
            <person name="Karlsson R."/>
            <person name="Svensson-Stadler L."/>
            <person name="Chun J."/>
            <person name="Moore E."/>
        </authorList>
    </citation>
    <scope>NUCLEOTIDE SEQUENCE</scope>
    <source>
        <strain evidence="3">CCUG 15333</strain>
    </source>
</reference>
<protein>
    <recommendedName>
        <fullName evidence="2">Toxin co-regulated pilus biosynthesis protein Q C-terminal domain-containing protein</fullName>
    </recommendedName>
</protein>
<keyword evidence="1" id="KW-0732">Signal</keyword>
<feature type="domain" description="Toxin co-regulated pilus biosynthesis protein Q C-terminal" evidence="2">
    <location>
        <begin position="191"/>
        <end position="267"/>
    </location>
</feature>
<dbReference type="EMBL" id="VZOT01000010">
    <property type="protein sequence ID" value="KAB0585779.1"/>
    <property type="molecule type" value="Genomic_DNA"/>
</dbReference>
<comment type="caution">
    <text evidence="3">The sequence shown here is derived from an EMBL/GenBank/DDBJ whole genome shotgun (WGS) entry which is preliminary data.</text>
</comment>
<gene>
    <name evidence="3" type="ORF">F7P80_12705</name>
</gene>
<evidence type="ECO:0000313" key="3">
    <source>
        <dbReference type="EMBL" id="KAB0585779.1"/>
    </source>
</evidence>
<dbReference type="InterPro" id="IPR018927">
    <property type="entry name" value="Pilus_synth_Q_C"/>
</dbReference>
<dbReference type="RefSeq" id="WP_151045199.1">
    <property type="nucleotide sequence ID" value="NZ_VZOT01000010.1"/>
</dbReference>
<sequence length="277" mass="28825">MTLQPKRLTCALPLIALIAGCSASVPLERASTTTPGVAAEPTVGAAITKLVAMPPVAPDATPGTGLRTLLDARIAVTWTGSVDGLAKLLAARLEVPYAPAPGAAAQQVHVQQPSSHTVADALASVNGQLQQHGQLNLVQLNSGIQLEYQEQSQALAAPVPAQTYPVAEGLQAGTQVPTAAAVEPTAEPPKQAWTVSPADGTLLDALTRWADQAGWQVVWEAADDLLIPAQASYQGDFRDAVRGLFRSFATSLNPTFYTRNNVVRVTDVGSRTGGAQQ</sequence>
<evidence type="ECO:0000259" key="2">
    <source>
        <dbReference type="Pfam" id="PF10671"/>
    </source>
</evidence>
<dbReference type="Pfam" id="PF10671">
    <property type="entry name" value="TcpQ"/>
    <property type="match status" value="1"/>
</dbReference>
<feature type="chain" id="PRO_5025586204" description="Toxin co-regulated pilus biosynthesis protein Q C-terminal domain-containing protein" evidence="1">
    <location>
        <begin position="24"/>
        <end position="277"/>
    </location>
</feature>
<evidence type="ECO:0000256" key="1">
    <source>
        <dbReference type="SAM" id="SignalP"/>
    </source>
</evidence>
<dbReference type="AlphaFoldDB" id="A0A6A1R0E2"/>
<accession>A0A6A1R0E2</accession>
<dbReference type="PROSITE" id="PS51257">
    <property type="entry name" value="PROKAR_LIPOPROTEIN"/>
    <property type="match status" value="1"/>
</dbReference>
<dbReference type="Gene3D" id="3.55.50.70">
    <property type="match status" value="1"/>
</dbReference>
<feature type="signal peptide" evidence="1">
    <location>
        <begin position="1"/>
        <end position="23"/>
    </location>
</feature>
<organism evidence="3">
    <name type="scientific">Comamonas kerstersii</name>
    <dbReference type="NCBI Taxonomy" id="225992"/>
    <lineage>
        <taxon>Bacteria</taxon>
        <taxon>Pseudomonadati</taxon>
        <taxon>Pseudomonadota</taxon>
        <taxon>Betaproteobacteria</taxon>
        <taxon>Burkholderiales</taxon>
        <taxon>Comamonadaceae</taxon>
        <taxon>Comamonas</taxon>
    </lineage>
</organism>
<proteinExistence type="predicted"/>